<dbReference type="Proteomes" id="UP000254259">
    <property type="component" value="Plasmid CBM2636_mp"/>
</dbReference>
<accession>A0A9Q7UXV6</accession>
<reference evidence="2 3" key="1">
    <citation type="submission" date="2018-01" db="EMBL/GenBank/DDBJ databases">
        <authorList>
            <person name="Clerissi C."/>
        </authorList>
    </citation>
    <scope>NUCLEOTIDE SEQUENCE [LARGE SCALE GENOMIC DNA]</scope>
    <source>
        <strain evidence="2">Cupriavidus taiwanensis SWF 66322</strain>
        <plasmid evidence="3">cbm2636_mp</plasmid>
    </source>
</reference>
<gene>
    <name evidence="2" type="ORF">CBM2636_MP20983</name>
</gene>
<keyword evidence="2" id="KW-0614">Plasmid</keyword>
<dbReference type="AlphaFoldDB" id="A0A9Q7UXV6"/>
<evidence type="ECO:0000256" key="1">
    <source>
        <dbReference type="SAM" id="MobiDB-lite"/>
    </source>
</evidence>
<feature type="compositionally biased region" description="Polar residues" evidence="1">
    <location>
        <begin position="62"/>
        <end position="73"/>
    </location>
</feature>
<evidence type="ECO:0000313" key="3">
    <source>
        <dbReference type="Proteomes" id="UP000254259"/>
    </source>
</evidence>
<geneLocation type="plasmid" evidence="3">
    <name>cbm2636_mp</name>
</geneLocation>
<evidence type="ECO:0000313" key="2">
    <source>
        <dbReference type="EMBL" id="SPD68133.1"/>
    </source>
</evidence>
<proteinExistence type="predicted"/>
<sequence>MATLPRYRRRATRAISAAPWAAKAQHGTSPTRRCFSPVTNHATSLALKSRWMAVFTSDSPRQLPQDIQLSDDTGSAAVASPQEI</sequence>
<dbReference type="EMBL" id="LT984814">
    <property type="protein sequence ID" value="SPD68133.1"/>
    <property type="molecule type" value="Genomic_DNA"/>
</dbReference>
<feature type="region of interest" description="Disordered" evidence="1">
    <location>
        <begin position="62"/>
        <end position="84"/>
    </location>
</feature>
<name>A0A9Q7UXV6_9BURK</name>
<protein>
    <submittedName>
        <fullName evidence="2">Uncharacterized protein</fullName>
    </submittedName>
</protein>
<organism evidence="2 3">
    <name type="scientific">Cupriavidus taiwanensis</name>
    <dbReference type="NCBI Taxonomy" id="164546"/>
    <lineage>
        <taxon>Bacteria</taxon>
        <taxon>Pseudomonadati</taxon>
        <taxon>Pseudomonadota</taxon>
        <taxon>Betaproteobacteria</taxon>
        <taxon>Burkholderiales</taxon>
        <taxon>Burkholderiaceae</taxon>
        <taxon>Cupriavidus</taxon>
    </lineage>
</organism>